<feature type="compositionally biased region" description="Basic and acidic residues" evidence="1">
    <location>
        <begin position="88"/>
        <end position="97"/>
    </location>
</feature>
<name>A0A1E2VCI0_9GAMM</name>
<evidence type="ECO:0000313" key="3">
    <source>
        <dbReference type="EMBL" id="ODC04720.1"/>
    </source>
</evidence>
<protein>
    <recommendedName>
        <fullName evidence="2">VanZ-like domain-containing protein</fullName>
    </recommendedName>
</protein>
<accession>A0A1E2VCI0</accession>
<evidence type="ECO:0000256" key="1">
    <source>
        <dbReference type="SAM" id="MobiDB-lite"/>
    </source>
</evidence>
<sequence length="109" mass="11987">MHIVGYAVLAALINLSSPRQGPSQAWALTLTCGVLIELAQAFIPQREAAWDDLVSNIMGAGLGVWLTSRRVRLALHLNRRNQRQVSARRVDNPEAAHESPSANPSEHRD</sequence>
<feature type="domain" description="VanZ-like" evidence="2">
    <location>
        <begin position="9"/>
        <end position="67"/>
    </location>
</feature>
<feature type="compositionally biased region" description="Polar residues" evidence="1">
    <location>
        <begin position="100"/>
        <end position="109"/>
    </location>
</feature>
<organism evidence="3 4">
    <name type="scientific">Terasakiispira papahanaumokuakeensis</name>
    <dbReference type="NCBI Taxonomy" id="197479"/>
    <lineage>
        <taxon>Bacteria</taxon>
        <taxon>Pseudomonadati</taxon>
        <taxon>Pseudomonadota</taxon>
        <taxon>Gammaproteobacteria</taxon>
        <taxon>Oceanospirillales</taxon>
        <taxon>Terasakiispira</taxon>
    </lineage>
</organism>
<dbReference type="Proteomes" id="UP000094291">
    <property type="component" value="Unassembled WGS sequence"/>
</dbReference>
<evidence type="ECO:0000259" key="2">
    <source>
        <dbReference type="Pfam" id="PF04892"/>
    </source>
</evidence>
<reference evidence="3 4" key="1">
    <citation type="submission" date="2016-08" db="EMBL/GenBank/DDBJ databases">
        <authorList>
            <person name="Seilhamer J.J."/>
        </authorList>
    </citation>
    <scope>NUCLEOTIDE SEQUENCE [LARGE SCALE GENOMIC DNA]</scope>
    <source>
        <strain evidence="3 4">PH27A</strain>
    </source>
</reference>
<feature type="region of interest" description="Disordered" evidence="1">
    <location>
        <begin position="81"/>
        <end position="109"/>
    </location>
</feature>
<dbReference type="Pfam" id="PF04892">
    <property type="entry name" value="VanZ"/>
    <property type="match status" value="1"/>
</dbReference>
<keyword evidence="4" id="KW-1185">Reference proteome</keyword>
<dbReference type="NCBIfam" id="NF037970">
    <property type="entry name" value="vanZ_1"/>
    <property type="match status" value="1"/>
</dbReference>
<dbReference type="AlphaFoldDB" id="A0A1E2VCI0"/>
<gene>
    <name evidence="3" type="ORF">BFW38_15465</name>
</gene>
<comment type="caution">
    <text evidence="3">The sequence shown here is derived from an EMBL/GenBank/DDBJ whole genome shotgun (WGS) entry which is preliminary data.</text>
</comment>
<evidence type="ECO:0000313" key="4">
    <source>
        <dbReference type="Proteomes" id="UP000094291"/>
    </source>
</evidence>
<proteinExistence type="predicted"/>
<dbReference type="EMBL" id="MDTQ01000001">
    <property type="protein sequence ID" value="ODC04720.1"/>
    <property type="molecule type" value="Genomic_DNA"/>
</dbReference>
<dbReference type="InterPro" id="IPR006976">
    <property type="entry name" value="VanZ-like"/>
</dbReference>